<dbReference type="EC" id="2.3.1.1" evidence="13"/>
<dbReference type="HAMAP" id="MF_01106">
    <property type="entry name" value="ArgJ"/>
    <property type="match status" value="1"/>
</dbReference>
<feature type="site" description="Involved in the stabilization of negative charge on the oxyanion by the formation of the oxyanion hole" evidence="13">
    <location>
        <position position="126"/>
    </location>
</feature>
<dbReference type="NCBIfam" id="TIGR00120">
    <property type="entry name" value="ArgJ"/>
    <property type="match status" value="1"/>
</dbReference>
<evidence type="ECO:0000256" key="12">
    <source>
        <dbReference type="ARBA" id="ARBA00054976"/>
    </source>
</evidence>
<dbReference type="GO" id="GO:0006526">
    <property type="term" value="P:L-arginine biosynthetic process"/>
    <property type="evidence" value="ECO:0007669"/>
    <property type="project" value="UniProtKB-UniRule"/>
</dbReference>
<evidence type="ECO:0000256" key="1">
    <source>
        <dbReference type="ARBA" id="ARBA00004496"/>
    </source>
</evidence>
<keyword evidence="7 13" id="KW-0068">Autocatalytic cleavage</keyword>
<dbReference type="EC" id="2.3.1.35" evidence="13"/>
<name>A0A4R1QH97_9BACL</name>
<comment type="catalytic activity">
    <reaction evidence="11 13">
        <text>N(2)-acetyl-L-ornithine + L-glutamate = N-acetyl-L-glutamate + L-ornithine</text>
        <dbReference type="Rhea" id="RHEA:15349"/>
        <dbReference type="ChEBI" id="CHEBI:29985"/>
        <dbReference type="ChEBI" id="CHEBI:44337"/>
        <dbReference type="ChEBI" id="CHEBI:46911"/>
        <dbReference type="ChEBI" id="CHEBI:57805"/>
        <dbReference type="EC" id="2.3.1.35"/>
    </reaction>
</comment>
<dbReference type="Gene3D" id="3.60.70.12">
    <property type="entry name" value="L-amino peptidase D-ALA esterase/amidase"/>
    <property type="match status" value="1"/>
</dbReference>
<gene>
    <name evidence="13" type="primary">argJ</name>
    <name evidence="14" type="ORF">EDD69_10490</name>
</gene>
<evidence type="ECO:0000256" key="8">
    <source>
        <dbReference type="ARBA" id="ARBA00023268"/>
    </source>
</evidence>
<comment type="function">
    <text evidence="12 13">Catalyzes two activities which are involved in the cyclic version of arginine biosynthesis: the synthesis of N-acetylglutamate from glutamate and acetyl-CoA as the acetyl donor, and of ornithine by transacetylation between N(2)-acetylornithine and glutamate.</text>
</comment>
<comment type="caution">
    <text evidence="14">The sequence shown here is derived from an EMBL/GenBank/DDBJ whole genome shotgun (WGS) entry which is preliminary data.</text>
</comment>
<evidence type="ECO:0000313" key="14">
    <source>
        <dbReference type="EMBL" id="TCL51038.1"/>
    </source>
</evidence>
<dbReference type="GO" id="GO:0006592">
    <property type="term" value="P:ornithine biosynthetic process"/>
    <property type="evidence" value="ECO:0007669"/>
    <property type="project" value="TreeGrafter"/>
</dbReference>
<reference evidence="14 15" key="1">
    <citation type="submission" date="2019-03" db="EMBL/GenBank/DDBJ databases">
        <title>Genomic Encyclopedia of Type Strains, Phase IV (KMG-IV): sequencing the most valuable type-strain genomes for metagenomic binning, comparative biology and taxonomic classification.</title>
        <authorList>
            <person name="Goeker M."/>
        </authorList>
    </citation>
    <scope>NUCLEOTIDE SEQUENCE [LARGE SCALE GENOMIC DNA]</scope>
    <source>
        <strain evidence="14 15">DSM 24979</strain>
    </source>
</reference>
<comment type="catalytic activity">
    <reaction evidence="10 13">
        <text>L-glutamate + acetyl-CoA = N-acetyl-L-glutamate + CoA + H(+)</text>
        <dbReference type="Rhea" id="RHEA:24292"/>
        <dbReference type="ChEBI" id="CHEBI:15378"/>
        <dbReference type="ChEBI" id="CHEBI:29985"/>
        <dbReference type="ChEBI" id="CHEBI:44337"/>
        <dbReference type="ChEBI" id="CHEBI:57287"/>
        <dbReference type="ChEBI" id="CHEBI:57288"/>
        <dbReference type="EC" id="2.3.1.1"/>
    </reaction>
</comment>
<keyword evidence="5 13" id="KW-0028">Amino-acid biosynthesis</keyword>
<dbReference type="FunFam" id="3.10.20.340:FF:000001">
    <property type="entry name" value="Arginine biosynthesis bifunctional protein ArgJ, chloroplastic"/>
    <property type="match status" value="1"/>
</dbReference>
<evidence type="ECO:0000256" key="6">
    <source>
        <dbReference type="ARBA" id="ARBA00022679"/>
    </source>
</evidence>
<dbReference type="FunFam" id="3.30.2330.10:FF:000001">
    <property type="entry name" value="Arginine biosynthesis bifunctional protein ArgJ, mitochondrial"/>
    <property type="match status" value="1"/>
</dbReference>
<evidence type="ECO:0000256" key="7">
    <source>
        <dbReference type="ARBA" id="ARBA00022813"/>
    </source>
</evidence>
<dbReference type="GO" id="GO:0005737">
    <property type="term" value="C:cytoplasm"/>
    <property type="evidence" value="ECO:0007669"/>
    <property type="project" value="UniProtKB-SubCell"/>
</dbReference>
<keyword evidence="9 13" id="KW-0012">Acyltransferase</keyword>
<keyword evidence="13" id="KW-0963">Cytoplasm</keyword>
<keyword evidence="15" id="KW-1185">Reference proteome</keyword>
<dbReference type="PANTHER" id="PTHR23100">
    <property type="entry name" value="ARGININE BIOSYNTHESIS BIFUNCTIONAL PROTEIN ARGJ"/>
    <property type="match status" value="1"/>
</dbReference>
<dbReference type="Gene3D" id="3.10.20.340">
    <property type="entry name" value="ArgJ beta chain, C-terminal domain"/>
    <property type="match status" value="1"/>
</dbReference>
<feature type="site" description="Cleavage; by autolysis" evidence="13">
    <location>
        <begin position="198"/>
        <end position="199"/>
    </location>
</feature>
<feature type="binding site" evidence="13">
    <location>
        <position position="162"/>
    </location>
    <ligand>
        <name>substrate</name>
    </ligand>
</feature>
<comment type="subunit">
    <text evidence="3 13">Heterotetramer of two alpha and two beta chains.</text>
</comment>
<feature type="binding site" evidence="13">
    <location>
        <position position="412"/>
    </location>
    <ligand>
        <name>substrate</name>
    </ligand>
</feature>
<feature type="chain" id="PRO_5023410156" description="Arginine biosynthesis bifunctional protein ArgJ alpha chain" evidence="13">
    <location>
        <begin position="1"/>
        <end position="198"/>
    </location>
</feature>
<dbReference type="SUPFAM" id="SSF56266">
    <property type="entry name" value="DmpA/ArgJ-like"/>
    <property type="match status" value="1"/>
</dbReference>
<dbReference type="GO" id="GO:0004358">
    <property type="term" value="F:L-glutamate N-acetyltransferase activity, acting on acetyl-L-ornithine as donor"/>
    <property type="evidence" value="ECO:0007669"/>
    <property type="project" value="UniProtKB-UniRule"/>
</dbReference>
<dbReference type="InterPro" id="IPR002813">
    <property type="entry name" value="Arg_biosynth_ArgJ"/>
</dbReference>
<evidence type="ECO:0000256" key="2">
    <source>
        <dbReference type="ARBA" id="ARBA00006774"/>
    </source>
</evidence>
<comment type="subcellular location">
    <subcellularLocation>
        <location evidence="1 13">Cytoplasm</location>
    </subcellularLocation>
</comment>
<keyword evidence="8 13" id="KW-0511">Multifunctional enzyme</keyword>
<evidence type="ECO:0000256" key="10">
    <source>
        <dbReference type="ARBA" id="ARBA00048372"/>
    </source>
</evidence>
<dbReference type="CDD" id="cd02152">
    <property type="entry name" value="OAT"/>
    <property type="match status" value="1"/>
</dbReference>
<comment type="similarity">
    <text evidence="2 13">Belongs to the ArgJ family.</text>
</comment>
<accession>A0A4R1QH97</accession>
<evidence type="ECO:0000313" key="15">
    <source>
        <dbReference type="Proteomes" id="UP000295658"/>
    </source>
</evidence>
<comment type="pathway">
    <text evidence="13">Amino-acid biosynthesis; L-arginine biosynthesis; N(2)-acetyl-L-ornithine from L-glutamate: step 1/4.</text>
</comment>
<dbReference type="AlphaFoldDB" id="A0A4R1QH97"/>
<evidence type="ECO:0000256" key="13">
    <source>
        <dbReference type="HAMAP-Rule" id="MF_01106"/>
    </source>
</evidence>
<evidence type="ECO:0000256" key="9">
    <source>
        <dbReference type="ARBA" id="ARBA00023315"/>
    </source>
</evidence>
<evidence type="ECO:0000256" key="3">
    <source>
        <dbReference type="ARBA" id="ARBA00011475"/>
    </source>
</evidence>
<dbReference type="FunFam" id="3.60.70.12:FF:000001">
    <property type="entry name" value="Arginine biosynthesis bifunctional protein ArgJ, chloroplastic"/>
    <property type="match status" value="1"/>
</dbReference>
<feature type="chain" id="PRO_5023410157" description="Arginine biosynthesis bifunctional protein ArgJ beta chain" evidence="13">
    <location>
        <begin position="199"/>
        <end position="412"/>
    </location>
</feature>
<dbReference type="Proteomes" id="UP000295658">
    <property type="component" value="Unassembled WGS sequence"/>
</dbReference>
<feature type="binding site" evidence="13">
    <location>
        <position position="188"/>
    </location>
    <ligand>
        <name>substrate</name>
    </ligand>
</feature>
<dbReference type="PANTHER" id="PTHR23100:SF0">
    <property type="entry name" value="ARGININE BIOSYNTHESIS BIFUNCTIONAL PROTEIN ARGJ, MITOCHONDRIAL"/>
    <property type="match status" value="1"/>
</dbReference>
<dbReference type="Gene3D" id="3.30.2330.10">
    <property type="entry name" value="arginine biosynthesis bifunctional protein suprefamily"/>
    <property type="match status" value="1"/>
</dbReference>
<feature type="binding site" evidence="13">
    <location>
        <position position="407"/>
    </location>
    <ligand>
        <name>substrate</name>
    </ligand>
</feature>
<organism evidence="14 15">
    <name type="scientific">Thermolongibacillus altinsuensis</name>
    <dbReference type="NCBI Taxonomy" id="575256"/>
    <lineage>
        <taxon>Bacteria</taxon>
        <taxon>Bacillati</taxon>
        <taxon>Bacillota</taxon>
        <taxon>Bacilli</taxon>
        <taxon>Bacillales</taxon>
        <taxon>Anoxybacillaceae</taxon>
        <taxon>Thermolongibacillus</taxon>
    </lineage>
</organism>
<sequence length="412" mass="44341">MKMIIAKQEDGVKYVSEGTIVTPKGFKAAGVHAGLRYTKKDLGVIVCDVPASCAAVYTQNYFQAAPLKVTQESIAKEKKLQAIVVNSAYANACTGEQGLKDAYEMRAICAKKFRLEEHLVAVASTGVIGELLPMKKIHAGIEKLEPVETEEGAVDFQTAILTTDLVMKKACYETIIDGKKVTIGGAAKGSGMIHPNMATMLAFITTDANISSDTLQLALRSVTDVSFNQITVDGETSTNDMVVVMASGLAGNNELTVEHPEWPKFYKALQKTCEDLAKQIARDGEGATKLIEARVKGAVNDQEAKAIAKKIVGSNLVKTAVYGADANWGRIIGAIGHSEAQVNPDNVDIFIGPIQMLKASQPVPFSEEEAVNYLKQDTIVIDVDLHMGEGEGVAWGCDLTYDYVKINASYRT</sequence>
<feature type="binding site" evidence="13">
    <location>
        <position position="199"/>
    </location>
    <ligand>
        <name>substrate</name>
    </ligand>
</feature>
<keyword evidence="6 13" id="KW-0808">Transferase</keyword>
<dbReference type="UniPathway" id="UPA00068">
    <property type="reaction ID" value="UER00106"/>
</dbReference>
<comment type="pathway">
    <text evidence="13">Amino-acid biosynthesis; L-arginine biosynthesis; L-ornithine and N-acetyl-L-glutamate from L-glutamate and N(2)-acetyl-L-ornithine (cyclic): step 1/1.</text>
</comment>
<evidence type="ECO:0000256" key="4">
    <source>
        <dbReference type="ARBA" id="ARBA00022571"/>
    </source>
</evidence>
<feature type="binding site" evidence="13">
    <location>
        <position position="285"/>
    </location>
    <ligand>
        <name>substrate</name>
    </ligand>
</feature>
<dbReference type="InterPro" id="IPR042195">
    <property type="entry name" value="ArgJ_beta_C"/>
</dbReference>
<feature type="active site" description="Nucleophile" evidence="13">
    <location>
        <position position="199"/>
    </location>
</feature>
<proteinExistence type="inferred from homology"/>
<keyword evidence="4 13" id="KW-0055">Arginine biosynthesis</keyword>
<dbReference type="NCBIfam" id="NF003802">
    <property type="entry name" value="PRK05388.1"/>
    <property type="match status" value="1"/>
</dbReference>
<dbReference type="InterPro" id="IPR016117">
    <property type="entry name" value="ArgJ-like_dom_sf"/>
</dbReference>
<evidence type="ECO:0000256" key="11">
    <source>
        <dbReference type="ARBA" id="ARBA00049439"/>
    </source>
</evidence>
<dbReference type="EMBL" id="SLUL01000004">
    <property type="protein sequence ID" value="TCL51038.1"/>
    <property type="molecule type" value="Genomic_DNA"/>
</dbReference>
<evidence type="ECO:0000256" key="5">
    <source>
        <dbReference type="ARBA" id="ARBA00022605"/>
    </source>
</evidence>
<dbReference type="Pfam" id="PF01960">
    <property type="entry name" value="ArgJ"/>
    <property type="match status" value="1"/>
</dbReference>
<feature type="site" description="Involved in the stabilization of negative charge on the oxyanion by the formation of the oxyanion hole" evidence="13">
    <location>
        <position position="125"/>
    </location>
</feature>
<protein>
    <recommendedName>
        <fullName evidence="13">Arginine biosynthesis bifunctional protein ArgJ</fullName>
    </recommendedName>
    <domain>
        <recommendedName>
            <fullName evidence="13">Glutamate N-acetyltransferase</fullName>
            <ecNumber evidence="13">2.3.1.35</ecNumber>
        </recommendedName>
        <alternativeName>
            <fullName evidence="13">Ornithine acetyltransferase</fullName>
            <shortName evidence="13">OATase</shortName>
        </alternativeName>
        <alternativeName>
            <fullName evidence="13">Ornithine transacetylase</fullName>
        </alternativeName>
    </domain>
    <domain>
        <recommendedName>
            <fullName evidence="13">Amino-acid acetyltransferase</fullName>
            <ecNumber evidence="13">2.3.1.1</ecNumber>
        </recommendedName>
        <alternativeName>
            <fullName evidence="13">N-acetylglutamate synthase</fullName>
            <shortName evidence="13">AGSase</shortName>
        </alternativeName>
    </domain>
    <component>
        <recommendedName>
            <fullName evidence="13">Arginine biosynthesis bifunctional protein ArgJ alpha chain</fullName>
        </recommendedName>
    </component>
    <component>
        <recommendedName>
            <fullName evidence="13">Arginine biosynthesis bifunctional protein ArgJ beta chain</fullName>
        </recommendedName>
    </component>
</protein>
<dbReference type="GO" id="GO:0004042">
    <property type="term" value="F:L-glutamate N-acetyltransferase activity"/>
    <property type="evidence" value="ECO:0007669"/>
    <property type="project" value="UniProtKB-UniRule"/>
</dbReference>